<gene>
    <name evidence="3" type="ORF">AB205_0222080</name>
</gene>
<dbReference type="PROSITE" id="PS50010">
    <property type="entry name" value="DH_2"/>
    <property type="match status" value="1"/>
</dbReference>
<feature type="compositionally biased region" description="Basic and acidic residues" evidence="1">
    <location>
        <begin position="72"/>
        <end position="87"/>
    </location>
</feature>
<dbReference type="InterPro" id="IPR047271">
    <property type="entry name" value="Ephexin-like"/>
</dbReference>
<evidence type="ECO:0000313" key="3">
    <source>
        <dbReference type="EMBL" id="PIN97971.1"/>
    </source>
</evidence>
<accession>A0A2G9P3Q3</accession>
<dbReference type="GO" id="GO:0005085">
    <property type="term" value="F:guanyl-nucleotide exchange factor activity"/>
    <property type="evidence" value="ECO:0007669"/>
    <property type="project" value="InterPro"/>
</dbReference>
<sequence>MFYYMAEAEQSSKKSSRSPSPESVLRRGTRSQIQPSTSDTKHSMHMQYTTLIRSSSLLYQEYSDVALNQEIQRQKPGDSPAEEKDPGSPRQRRRILSSQDSYLQRLSISSADSLWQDLPRIRDSTTFMLMSRAEQKLQEAKFELIMSEALYLRSLNIAVEHFQRSTELQEVLGAQDRQWLFSRLTEVRDASNE</sequence>
<dbReference type="AlphaFoldDB" id="A0A2G9P3Q3"/>
<dbReference type="InterPro" id="IPR035899">
    <property type="entry name" value="DBL_dom_sf"/>
</dbReference>
<dbReference type="PANTHER" id="PTHR12845:SF2">
    <property type="entry name" value="DH DOMAIN-CONTAINING PROTEIN-RELATED"/>
    <property type="match status" value="1"/>
</dbReference>
<evidence type="ECO:0000256" key="1">
    <source>
        <dbReference type="SAM" id="MobiDB-lite"/>
    </source>
</evidence>
<evidence type="ECO:0000313" key="4">
    <source>
        <dbReference type="Proteomes" id="UP000228934"/>
    </source>
</evidence>
<proteinExistence type="predicted"/>
<evidence type="ECO:0000259" key="2">
    <source>
        <dbReference type="PROSITE" id="PS50010"/>
    </source>
</evidence>
<protein>
    <recommendedName>
        <fullName evidence="2">DH domain-containing protein</fullName>
    </recommendedName>
</protein>
<feature type="domain" description="DH" evidence="2">
    <location>
        <begin position="136"/>
        <end position="193"/>
    </location>
</feature>
<dbReference type="Proteomes" id="UP000228934">
    <property type="component" value="Unassembled WGS sequence"/>
</dbReference>
<dbReference type="OrthoDB" id="27593at2759"/>
<dbReference type="GO" id="GO:0005737">
    <property type="term" value="C:cytoplasm"/>
    <property type="evidence" value="ECO:0007669"/>
    <property type="project" value="TreeGrafter"/>
</dbReference>
<keyword evidence="4" id="KW-1185">Reference proteome</keyword>
<feature type="region of interest" description="Disordered" evidence="1">
    <location>
        <begin position="71"/>
        <end position="95"/>
    </location>
</feature>
<dbReference type="PANTHER" id="PTHR12845">
    <property type="entry name" value="GUANINE NUCLEOTIDE EXCHANGE FACTOR"/>
    <property type="match status" value="1"/>
</dbReference>
<dbReference type="EMBL" id="KV923232">
    <property type="protein sequence ID" value="PIN97971.1"/>
    <property type="molecule type" value="Genomic_DNA"/>
</dbReference>
<dbReference type="InterPro" id="IPR000219">
    <property type="entry name" value="DH_dom"/>
</dbReference>
<dbReference type="GO" id="GO:0005634">
    <property type="term" value="C:nucleus"/>
    <property type="evidence" value="ECO:0007669"/>
    <property type="project" value="TreeGrafter"/>
</dbReference>
<dbReference type="SUPFAM" id="SSF48065">
    <property type="entry name" value="DBL homology domain (DH-domain)"/>
    <property type="match status" value="1"/>
</dbReference>
<reference evidence="4" key="1">
    <citation type="journal article" date="2017" name="Nat. Commun.">
        <title>The North American bullfrog draft genome provides insight into hormonal regulation of long noncoding RNA.</title>
        <authorList>
            <person name="Hammond S.A."/>
            <person name="Warren R.L."/>
            <person name="Vandervalk B.P."/>
            <person name="Kucuk E."/>
            <person name="Khan H."/>
            <person name="Gibb E.A."/>
            <person name="Pandoh P."/>
            <person name="Kirk H."/>
            <person name="Zhao Y."/>
            <person name="Jones M."/>
            <person name="Mungall A.J."/>
            <person name="Coope R."/>
            <person name="Pleasance S."/>
            <person name="Moore R.A."/>
            <person name="Holt R.A."/>
            <person name="Round J.M."/>
            <person name="Ohora S."/>
            <person name="Walle B.V."/>
            <person name="Veldhoen N."/>
            <person name="Helbing C.C."/>
            <person name="Birol I."/>
        </authorList>
    </citation>
    <scope>NUCLEOTIDE SEQUENCE [LARGE SCALE GENOMIC DNA]</scope>
</reference>
<organism evidence="3 4">
    <name type="scientific">Aquarana catesbeiana</name>
    <name type="common">American bullfrog</name>
    <name type="synonym">Rana catesbeiana</name>
    <dbReference type="NCBI Taxonomy" id="8400"/>
    <lineage>
        <taxon>Eukaryota</taxon>
        <taxon>Metazoa</taxon>
        <taxon>Chordata</taxon>
        <taxon>Craniata</taxon>
        <taxon>Vertebrata</taxon>
        <taxon>Euteleostomi</taxon>
        <taxon>Amphibia</taxon>
        <taxon>Batrachia</taxon>
        <taxon>Anura</taxon>
        <taxon>Neobatrachia</taxon>
        <taxon>Ranoidea</taxon>
        <taxon>Ranidae</taxon>
        <taxon>Aquarana</taxon>
    </lineage>
</organism>
<feature type="region of interest" description="Disordered" evidence="1">
    <location>
        <begin position="1"/>
        <end position="45"/>
    </location>
</feature>
<name>A0A2G9P3Q3_AQUCT</name>
<dbReference type="Gene3D" id="1.20.900.10">
    <property type="entry name" value="Dbl homology (DH) domain"/>
    <property type="match status" value="1"/>
</dbReference>